<dbReference type="RefSeq" id="WP_062700153.1">
    <property type="nucleotide sequence ID" value="NZ_LLZG01000040.1"/>
</dbReference>
<reference evidence="2" key="1">
    <citation type="submission" date="2015-10" db="EMBL/GenBank/DDBJ databases">
        <authorList>
            <person name="Ju K.-S."/>
            <person name="Doroghazi J.R."/>
            <person name="Metcalf W.W."/>
        </authorList>
    </citation>
    <scope>NUCLEOTIDE SEQUENCE [LARGE SCALE GENOMIC DNA]</scope>
    <source>
        <strain evidence="2">NRRL 3151</strain>
    </source>
</reference>
<accession>A0A0X3VE54</accession>
<sequence>MTETVLPPNEAHRELVRALEELHRAAGSPGMRKVSTLIAEGDHPAVVSHEGVRTTLKGLTVPRWETVQSIVAVLAAACVNPPREPTAEVARFLSLWRAVREGEPGGMKTARELALSQGWGTDDGQMDAESVLAMMINPFNAIQIDPSLAVPHEPQISEDEWVQVGVRLIEEYGAELALRALLRTLKGDYLGADEGNPFGYRFPNQEAVEMHTAFRYGCDRILQRLAVEPNLLQRSVSAMHADRTMDREDRIEMLRAESDASLMREVMTATPETWHELSEDAHHQIFGYLIKSIGPVGRFGLPPDRRFRIVWRVPEPSADQVN</sequence>
<dbReference type="OrthoDB" id="3997329at2"/>
<evidence type="ECO:0000313" key="2">
    <source>
        <dbReference type="Proteomes" id="UP000053923"/>
    </source>
</evidence>
<evidence type="ECO:0000313" key="1">
    <source>
        <dbReference type="EMBL" id="KUL43049.1"/>
    </source>
</evidence>
<dbReference type="Proteomes" id="UP000053923">
    <property type="component" value="Unassembled WGS sequence"/>
</dbReference>
<proteinExistence type="predicted"/>
<keyword evidence="2" id="KW-1185">Reference proteome</keyword>
<name>A0A0X3VE54_9ACTN</name>
<protein>
    <submittedName>
        <fullName evidence="1">Uncharacterized protein</fullName>
    </submittedName>
</protein>
<dbReference type="EMBL" id="LLZG01000040">
    <property type="protein sequence ID" value="KUL43049.1"/>
    <property type="molecule type" value="Genomic_DNA"/>
</dbReference>
<dbReference type="AlphaFoldDB" id="A0A0X3VE54"/>
<organism evidence="1 2">
    <name type="scientific">Streptomyces regalis</name>
    <dbReference type="NCBI Taxonomy" id="68262"/>
    <lineage>
        <taxon>Bacteria</taxon>
        <taxon>Bacillati</taxon>
        <taxon>Actinomycetota</taxon>
        <taxon>Actinomycetes</taxon>
        <taxon>Kitasatosporales</taxon>
        <taxon>Streptomycetaceae</taxon>
        <taxon>Streptomyces</taxon>
    </lineage>
</organism>
<comment type="caution">
    <text evidence="1">The sequence shown here is derived from an EMBL/GenBank/DDBJ whole genome shotgun (WGS) entry which is preliminary data.</text>
</comment>
<gene>
    <name evidence="1" type="ORF">ADL12_08320</name>
</gene>